<dbReference type="EMBL" id="JXTC01000016">
    <property type="protein sequence ID" value="PON99866.1"/>
    <property type="molecule type" value="Genomic_DNA"/>
</dbReference>
<evidence type="ECO:0000313" key="1">
    <source>
        <dbReference type="EMBL" id="PON99866.1"/>
    </source>
</evidence>
<accession>A0A2P5FQ21</accession>
<organism evidence="1 2">
    <name type="scientific">Trema orientale</name>
    <name type="common">Charcoal tree</name>
    <name type="synonym">Celtis orientalis</name>
    <dbReference type="NCBI Taxonomy" id="63057"/>
    <lineage>
        <taxon>Eukaryota</taxon>
        <taxon>Viridiplantae</taxon>
        <taxon>Streptophyta</taxon>
        <taxon>Embryophyta</taxon>
        <taxon>Tracheophyta</taxon>
        <taxon>Spermatophyta</taxon>
        <taxon>Magnoliopsida</taxon>
        <taxon>eudicotyledons</taxon>
        <taxon>Gunneridae</taxon>
        <taxon>Pentapetalae</taxon>
        <taxon>rosids</taxon>
        <taxon>fabids</taxon>
        <taxon>Rosales</taxon>
        <taxon>Cannabaceae</taxon>
        <taxon>Trema</taxon>
    </lineage>
</organism>
<reference evidence="2" key="1">
    <citation type="submission" date="2016-06" db="EMBL/GenBank/DDBJ databases">
        <title>Parallel loss of symbiosis genes in relatives of nitrogen-fixing non-legume Parasponia.</title>
        <authorList>
            <person name="Van Velzen R."/>
            <person name="Holmer R."/>
            <person name="Bu F."/>
            <person name="Rutten L."/>
            <person name="Van Zeijl A."/>
            <person name="Liu W."/>
            <person name="Santuari L."/>
            <person name="Cao Q."/>
            <person name="Sharma T."/>
            <person name="Shen D."/>
            <person name="Roswanjaya Y."/>
            <person name="Wardhani T."/>
            <person name="Kalhor M.S."/>
            <person name="Jansen J."/>
            <person name="Van den Hoogen J."/>
            <person name="Gungor B."/>
            <person name="Hartog M."/>
            <person name="Hontelez J."/>
            <person name="Verver J."/>
            <person name="Yang W.-C."/>
            <person name="Schijlen E."/>
            <person name="Repin R."/>
            <person name="Schilthuizen M."/>
            <person name="Schranz E."/>
            <person name="Heidstra R."/>
            <person name="Miyata K."/>
            <person name="Fedorova E."/>
            <person name="Kohlen W."/>
            <person name="Bisseling T."/>
            <person name="Smit S."/>
            <person name="Geurts R."/>
        </authorList>
    </citation>
    <scope>NUCLEOTIDE SEQUENCE [LARGE SCALE GENOMIC DNA]</scope>
    <source>
        <strain evidence="2">cv. RG33-2</strain>
    </source>
</reference>
<proteinExistence type="predicted"/>
<dbReference type="InParanoid" id="A0A2P5FQ21"/>
<dbReference type="Proteomes" id="UP000237000">
    <property type="component" value="Unassembled WGS sequence"/>
</dbReference>
<keyword evidence="2" id="KW-1185">Reference proteome</keyword>
<evidence type="ECO:0000313" key="2">
    <source>
        <dbReference type="Proteomes" id="UP000237000"/>
    </source>
</evidence>
<protein>
    <submittedName>
        <fullName evidence="1">Uncharacterized protein</fullName>
    </submittedName>
</protein>
<feature type="non-terminal residue" evidence="1">
    <location>
        <position position="1"/>
    </location>
</feature>
<name>A0A2P5FQ21_TREOI</name>
<gene>
    <name evidence="1" type="ORF">TorRG33x02_042840</name>
</gene>
<sequence length="55" mass="6432">SCNGELNDRMEILSRSRRGRIVAFIQSLIRKYLTFNCYARSKIDVVLAQLHCPFK</sequence>
<comment type="caution">
    <text evidence="1">The sequence shown here is derived from an EMBL/GenBank/DDBJ whole genome shotgun (WGS) entry which is preliminary data.</text>
</comment>
<dbReference type="AlphaFoldDB" id="A0A2P5FQ21"/>